<dbReference type="PIRSF" id="PIRSF003203">
    <property type="entry name" value="AzlD"/>
    <property type="match status" value="1"/>
</dbReference>
<dbReference type="EMBL" id="WBJY01000001">
    <property type="protein sequence ID" value="KAB1650341.1"/>
    <property type="molecule type" value="Genomic_DNA"/>
</dbReference>
<proteinExistence type="predicted"/>
<feature type="transmembrane region" description="Helical" evidence="1">
    <location>
        <begin position="43"/>
        <end position="64"/>
    </location>
</feature>
<keyword evidence="3" id="KW-1185">Reference proteome</keyword>
<dbReference type="InterPro" id="IPR008407">
    <property type="entry name" value="Brnchd-chn_aa_trnsp_AzlD"/>
</dbReference>
<name>A0A6H9WRU6_9MICO</name>
<protein>
    <submittedName>
        <fullName evidence="2">Branched-chain amino acid ABC transporter</fullName>
    </submittedName>
</protein>
<dbReference type="Pfam" id="PF05437">
    <property type="entry name" value="AzlD"/>
    <property type="match status" value="1"/>
</dbReference>
<evidence type="ECO:0000256" key="1">
    <source>
        <dbReference type="SAM" id="Phobius"/>
    </source>
</evidence>
<reference evidence="2 3" key="1">
    <citation type="submission" date="2019-09" db="EMBL/GenBank/DDBJ databases">
        <title>Phylogeny of genus Pseudoclavibacter and closely related genus.</title>
        <authorList>
            <person name="Li Y."/>
        </authorList>
    </citation>
    <scope>NUCLEOTIDE SEQUENCE [LARGE SCALE GENOMIC DNA]</scope>
    <source>
        <strain evidence="2 3">EGI 60007</strain>
    </source>
</reference>
<comment type="caution">
    <text evidence="2">The sequence shown here is derived from an EMBL/GenBank/DDBJ whole genome shotgun (WGS) entry which is preliminary data.</text>
</comment>
<keyword evidence="1" id="KW-0812">Transmembrane</keyword>
<accession>A0A6H9WRU6</accession>
<feature type="transmembrane region" description="Helical" evidence="1">
    <location>
        <begin position="97"/>
        <end position="116"/>
    </location>
</feature>
<dbReference type="OrthoDB" id="5324916at2"/>
<keyword evidence="1" id="KW-1133">Transmembrane helix</keyword>
<evidence type="ECO:0000313" key="2">
    <source>
        <dbReference type="EMBL" id="KAB1650341.1"/>
    </source>
</evidence>
<dbReference type="Proteomes" id="UP000431744">
    <property type="component" value="Unassembled WGS sequence"/>
</dbReference>
<sequence>MLVPELGPSTWYIVASIAVAASITWTMRAAPFAILRTMRNGQLLAYLGERMPVGVMVILAAYTVRDIELAAGPSAVPAVVGLAATIGLHLWRGNMTLSMFGGTALYVALASALAGIG</sequence>
<keyword evidence="1" id="KW-0472">Membrane</keyword>
<feature type="transmembrane region" description="Helical" evidence="1">
    <location>
        <begin position="70"/>
        <end position="90"/>
    </location>
</feature>
<evidence type="ECO:0000313" key="3">
    <source>
        <dbReference type="Proteomes" id="UP000431744"/>
    </source>
</evidence>
<dbReference type="AlphaFoldDB" id="A0A6H9WRU6"/>
<organism evidence="2 3">
    <name type="scientific">Pseudoclavibacter endophyticus</name>
    <dbReference type="NCBI Taxonomy" id="1778590"/>
    <lineage>
        <taxon>Bacteria</taxon>
        <taxon>Bacillati</taxon>
        <taxon>Actinomycetota</taxon>
        <taxon>Actinomycetes</taxon>
        <taxon>Micrococcales</taxon>
        <taxon>Microbacteriaceae</taxon>
        <taxon>Pseudoclavibacter</taxon>
    </lineage>
</organism>
<gene>
    <name evidence="2" type="ORF">F8O04_09205</name>
</gene>
<feature type="transmembrane region" description="Helical" evidence="1">
    <location>
        <begin position="12"/>
        <end position="31"/>
    </location>
</feature>